<feature type="compositionally biased region" description="Low complexity" evidence="1">
    <location>
        <begin position="698"/>
        <end position="716"/>
    </location>
</feature>
<feature type="compositionally biased region" description="Low complexity" evidence="1">
    <location>
        <begin position="738"/>
        <end position="750"/>
    </location>
</feature>
<feature type="compositionally biased region" description="Low complexity" evidence="1">
    <location>
        <begin position="226"/>
        <end position="242"/>
    </location>
</feature>
<protein>
    <recommendedName>
        <fullName evidence="2">Phosphatidate phosphatase APP1 catalytic domain-containing protein</fullName>
    </recommendedName>
</protein>
<organism evidence="3 4">
    <name type="scientific">Lithohypha guttulata</name>
    <dbReference type="NCBI Taxonomy" id="1690604"/>
    <lineage>
        <taxon>Eukaryota</taxon>
        <taxon>Fungi</taxon>
        <taxon>Dikarya</taxon>
        <taxon>Ascomycota</taxon>
        <taxon>Pezizomycotina</taxon>
        <taxon>Eurotiomycetes</taxon>
        <taxon>Chaetothyriomycetidae</taxon>
        <taxon>Chaetothyriales</taxon>
        <taxon>Trichomeriaceae</taxon>
        <taxon>Lithohypha</taxon>
    </lineage>
</organism>
<feature type="compositionally biased region" description="Basic and acidic residues" evidence="1">
    <location>
        <begin position="849"/>
        <end position="858"/>
    </location>
</feature>
<feature type="compositionally biased region" description="Low complexity" evidence="1">
    <location>
        <begin position="859"/>
        <end position="869"/>
    </location>
</feature>
<reference evidence="3 4" key="1">
    <citation type="submission" date="2023-08" db="EMBL/GenBank/DDBJ databases">
        <title>Black Yeasts Isolated from many extreme environments.</title>
        <authorList>
            <person name="Coleine C."/>
            <person name="Stajich J.E."/>
            <person name="Selbmann L."/>
        </authorList>
    </citation>
    <scope>NUCLEOTIDE SEQUENCE [LARGE SCALE GENOMIC DNA]</scope>
    <source>
        <strain evidence="3 4">CCFEE 5910</strain>
    </source>
</reference>
<dbReference type="PANTHER" id="PTHR28208">
    <property type="entry name" value="PHOSPHATIDATE PHOSPHATASE APP1"/>
    <property type="match status" value="1"/>
</dbReference>
<dbReference type="PANTHER" id="PTHR28208:SF3">
    <property type="entry name" value="PHOSPHATIDATE PHOSPHATASE APP1"/>
    <property type="match status" value="1"/>
</dbReference>
<proteinExistence type="predicted"/>
<feature type="compositionally biased region" description="Low complexity" evidence="1">
    <location>
        <begin position="618"/>
        <end position="642"/>
    </location>
</feature>
<sequence>MANSGWAGESRAPGQRRQKVLGYIKAANELRQSYQQTFQTRWQESDYQEGLPGAFPDADVVRSGDEEMLLFPSYARIHAPATHHSQGLPRSAPGTNEDVSNPDSGDADYWRREWQKYEDVNAVVDVDVRGWIYTPQRGPLSRRNRLLLAVARRLSGIPAPTNTPPRSRETSQGPGWRDRVQDDMLSQEEEAAAREADLIQRRGQREAEAAATGRYTADNDSLMDFSPTNSRASSPSRPASTRMNTSTGNDSTDAITPLQKRMSWNLAGQMSKEEIIAANEQLMKRLRPFMTLPTANSPITIFFYNDNKSQSKSVYTDDSGHFKVRAALNFVPTKVRVLASENLSATEDVNITNERGISLVSDIDDTIKHSAIASGAKEIFKNTFIRELGELVIPGVKEWYSKMASLGVKLHYVSNSPWQLYPVLKSYFALAGLPPGSFHLKQYTGMLQGIFEPAAERKKGSLDRIMHDFPERKFVLVGDSGEADLEVYTDIVQEHPGRVLAVFIRDVTSREENDLKEFFNGNRSDDASTDVNKNPSQRESQKSNGQKPGLPERPKPTRAATENLIDFGEDSPSSSKSEDLSYSRDMEALQLSNKSPQRPAKPAKPSNLRSMTTATLQRSSSFRRNEASSSSTQQNSNGSKTNAPPPPPAPRRTATGLSTNSTTSTKTSASDPEKPSSRNKNAAPSQASYDSRTWWQDNSSSSSNNNNTNNNRTSNSGYLASARQQLNTAYNALPTIRSPPSRESLKSSSSDLTTNPPLPPRRGLSSYPAAAARFVTGANLGDPAAGGDGGTAPGQPLDRKLEMWKRRWQRSEEIMRKQGVVLRAWKTGSDVMDECLEIVEREFRRVGIEDVDRGESNRKNNNNNSNNHGESSRNHNN</sequence>
<dbReference type="InterPro" id="IPR052935">
    <property type="entry name" value="Mg2+_PAP"/>
</dbReference>
<feature type="compositionally biased region" description="Basic and acidic residues" evidence="1">
    <location>
        <begin position="576"/>
        <end position="587"/>
    </location>
</feature>
<feature type="domain" description="Phosphatidate phosphatase APP1 catalytic" evidence="2">
    <location>
        <begin position="357"/>
        <end position="506"/>
    </location>
</feature>
<dbReference type="Proteomes" id="UP001309876">
    <property type="component" value="Unassembled WGS sequence"/>
</dbReference>
<dbReference type="EMBL" id="JAVRRJ010000004">
    <property type="protein sequence ID" value="KAK5085487.1"/>
    <property type="molecule type" value="Genomic_DNA"/>
</dbReference>
<feature type="compositionally biased region" description="Basic and acidic residues" evidence="1">
    <location>
        <begin position="199"/>
        <end position="208"/>
    </location>
</feature>
<name>A0AAN7YGA1_9EURO</name>
<feature type="region of interest" description="Disordered" evidence="1">
    <location>
        <begin position="156"/>
        <end position="178"/>
    </location>
</feature>
<feature type="region of interest" description="Disordered" evidence="1">
    <location>
        <begin position="81"/>
        <end position="107"/>
    </location>
</feature>
<dbReference type="GO" id="GO:0008195">
    <property type="term" value="F:phosphatidate phosphatase activity"/>
    <property type="evidence" value="ECO:0007669"/>
    <property type="project" value="InterPro"/>
</dbReference>
<accession>A0AAN7YGA1</accession>
<gene>
    <name evidence="3" type="ORF">LTR05_004772</name>
</gene>
<feature type="compositionally biased region" description="Low complexity" evidence="1">
    <location>
        <begin position="651"/>
        <end position="670"/>
    </location>
</feature>
<feature type="compositionally biased region" description="Polar residues" evidence="1">
    <location>
        <begin position="529"/>
        <end position="546"/>
    </location>
</feature>
<feature type="region of interest" description="Disordered" evidence="1">
    <location>
        <begin position="516"/>
        <end position="716"/>
    </location>
</feature>
<keyword evidence="4" id="KW-1185">Reference proteome</keyword>
<dbReference type="InterPro" id="IPR019236">
    <property type="entry name" value="APP1_cat"/>
</dbReference>
<dbReference type="AlphaFoldDB" id="A0AAN7YGA1"/>
<feature type="region of interest" description="Disordered" evidence="1">
    <location>
        <begin position="849"/>
        <end position="877"/>
    </location>
</feature>
<dbReference type="PIRSF" id="PIRSF037464">
    <property type="entry name" value="UCP037464_APP1"/>
    <property type="match status" value="1"/>
</dbReference>
<feature type="compositionally biased region" description="Polar residues" evidence="1">
    <location>
        <begin position="93"/>
        <end position="103"/>
    </location>
</feature>
<feature type="compositionally biased region" description="Polar residues" evidence="1">
    <location>
        <begin position="678"/>
        <end position="697"/>
    </location>
</feature>
<dbReference type="InterPro" id="IPR017210">
    <property type="entry name" value="APP1"/>
</dbReference>
<feature type="compositionally biased region" description="Polar residues" evidence="1">
    <location>
        <begin position="607"/>
        <end position="617"/>
    </location>
</feature>
<evidence type="ECO:0000259" key="2">
    <source>
        <dbReference type="Pfam" id="PF09949"/>
    </source>
</evidence>
<feature type="region of interest" description="Disordered" evidence="1">
    <location>
        <begin position="734"/>
        <end position="765"/>
    </location>
</feature>
<feature type="compositionally biased region" description="Polar residues" evidence="1">
    <location>
        <begin position="243"/>
        <end position="254"/>
    </location>
</feature>
<comment type="caution">
    <text evidence="3">The sequence shown here is derived from an EMBL/GenBank/DDBJ whole genome shotgun (WGS) entry which is preliminary data.</text>
</comment>
<evidence type="ECO:0000313" key="4">
    <source>
        <dbReference type="Proteomes" id="UP001309876"/>
    </source>
</evidence>
<evidence type="ECO:0000256" key="1">
    <source>
        <dbReference type="SAM" id="MobiDB-lite"/>
    </source>
</evidence>
<evidence type="ECO:0000313" key="3">
    <source>
        <dbReference type="EMBL" id="KAK5085487.1"/>
    </source>
</evidence>
<dbReference type="GO" id="GO:0030479">
    <property type="term" value="C:actin cortical patch"/>
    <property type="evidence" value="ECO:0007669"/>
    <property type="project" value="TreeGrafter"/>
</dbReference>
<dbReference type="Pfam" id="PF09949">
    <property type="entry name" value="APP1_cat"/>
    <property type="match status" value="1"/>
</dbReference>
<feature type="region of interest" description="Disordered" evidence="1">
    <location>
        <begin position="199"/>
        <end position="254"/>
    </location>
</feature>